<evidence type="ECO:0000256" key="1">
    <source>
        <dbReference type="SAM" id="MobiDB-lite"/>
    </source>
</evidence>
<dbReference type="EMBL" id="BMOU01000006">
    <property type="protein sequence ID" value="GGO00162.1"/>
    <property type="molecule type" value="Genomic_DNA"/>
</dbReference>
<dbReference type="Proteomes" id="UP000605784">
    <property type="component" value="Unassembled WGS sequence"/>
</dbReference>
<comment type="caution">
    <text evidence="2">The sequence shown here is derived from an EMBL/GenBank/DDBJ whole genome shotgun (WGS) entry which is preliminary data.</text>
</comment>
<reference evidence="2" key="1">
    <citation type="journal article" date="2014" name="Int. J. Syst. Evol. Microbiol.">
        <title>Complete genome sequence of Corynebacterium casei LMG S-19264T (=DSM 44701T), isolated from a smear-ripened cheese.</title>
        <authorList>
            <consortium name="US DOE Joint Genome Institute (JGI-PGF)"/>
            <person name="Walter F."/>
            <person name="Albersmeier A."/>
            <person name="Kalinowski J."/>
            <person name="Ruckert C."/>
        </authorList>
    </citation>
    <scope>NUCLEOTIDE SEQUENCE</scope>
    <source>
        <strain evidence="2">JCM 17820</strain>
    </source>
</reference>
<feature type="region of interest" description="Disordered" evidence="1">
    <location>
        <begin position="1"/>
        <end position="23"/>
    </location>
</feature>
<dbReference type="AlphaFoldDB" id="A0A830GPT5"/>
<name>A0A830GPT5_9EURY</name>
<proteinExistence type="predicted"/>
<evidence type="ECO:0000313" key="2">
    <source>
        <dbReference type="EMBL" id="GGO00162.1"/>
    </source>
</evidence>
<dbReference type="RefSeq" id="WP_189000500.1">
    <property type="nucleotide sequence ID" value="NZ_BMOU01000006.1"/>
</dbReference>
<organism evidence="2 3">
    <name type="scientific">Haloarcula pellucida</name>
    <dbReference type="NCBI Taxonomy" id="1427151"/>
    <lineage>
        <taxon>Archaea</taxon>
        <taxon>Methanobacteriati</taxon>
        <taxon>Methanobacteriota</taxon>
        <taxon>Stenosarchaea group</taxon>
        <taxon>Halobacteria</taxon>
        <taxon>Halobacteriales</taxon>
        <taxon>Haloarculaceae</taxon>
        <taxon>Haloarcula</taxon>
    </lineage>
</organism>
<keyword evidence="3" id="KW-1185">Reference proteome</keyword>
<protein>
    <submittedName>
        <fullName evidence="2">Uncharacterized protein</fullName>
    </submittedName>
</protein>
<reference evidence="2" key="2">
    <citation type="submission" date="2020-09" db="EMBL/GenBank/DDBJ databases">
        <authorList>
            <person name="Sun Q."/>
            <person name="Ohkuma M."/>
        </authorList>
    </citation>
    <scope>NUCLEOTIDE SEQUENCE</scope>
    <source>
        <strain evidence="2">JCM 17820</strain>
    </source>
</reference>
<gene>
    <name evidence="2" type="ORF">GCM10009030_32510</name>
</gene>
<accession>A0A830GPT5</accession>
<evidence type="ECO:0000313" key="3">
    <source>
        <dbReference type="Proteomes" id="UP000605784"/>
    </source>
</evidence>
<sequence>MSFPEGPTEAEQSYDDSHDAVDRAPTDGLVATVLRAIRTHVETWSDRYVEMRVEARTDRR</sequence>